<evidence type="ECO:0000256" key="5">
    <source>
        <dbReference type="ARBA" id="ARBA00038359"/>
    </source>
</evidence>
<reference evidence="9" key="1">
    <citation type="journal article" date="2021" name="Mol. Plant Microbe Interact.">
        <title>Complete Genome Sequence of the Plant-Pathogenic Fungus Colletotrichum lupini.</title>
        <authorList>
            <person name="Baroncelli R."/>
            <person name="Pensec F."/>
            <person name="Da Lio D."/>
            <person name="Boufleur T."/>
            <person name="Vicente I."/>
            <person name="Sarrocco S."/>
            <person name="Picot A."/>
            <person name="Baraldi E."/>
            <person name="Sukno S."/>
            <person name="Thon M."/>
            <person name="Le Floch G."/>
        </authorList>
    </citation>
    <scope>NUCLEOTIDE SEQUENCE</scope>
    <source>
        <strain evidence="9">IMI 504893</strain>
    </source>
</reference>
<feature type="transmembrane region" description="Helical" evidence="7">
    <location>
        <begin position="288"/>
        <end position="307"/>
    </location>
</feature>
<evidence type="ECO:0000313" key="10">
    <source>
        <dbReference type="Proteomes" id="UP000830671"/>
    </source>
</evidence>
<keyword evidence="3 7" id="KW-1133">Transmembrane helix</keyword>
<accession>A0A9Q8T7B2</accession>
<name>A0A9Q8T7B2_9PEZI</name>
<keyword evidence="10" id="KW-1185">Reference proteome</keyword>
<comment type="similarity">
    <text evidence="5">Belongs to the SAT4 family.</text>
</comment>
<feature type="domain" description="Rhodopsin" evidence="8">
    <location>
        <begin position="102"/>
        <end position="350"/>
    </location>
</feature>
<proteinExistence type="inferred from homology"/>
<evidence type="ECO:0000259" key="8">
    <source>
        <dbReference type="Pfam" id="PF20684"/>
    </source>
</evidence>
<feature type="transmembrane region" description="Helical" evidence="7">
    <location>
        <begin position="327"/>
        <end position="345"/>
    </location>
</feature>
<keyword evidence="2 7" id="KW-0812">Transmembrane</keyword>
<comment type="subcellular location">
    <subcellularLocation>
        <location evidence="1">Membrane</location>
        <topology evidence="1">Multi-pass membrane protein</topology>
    </subcellularLocation>
</comment>
<dbReference type="AlphaFoldDB" id="A0A9Q8T7B2"/>
<evidence type="ECO:0000313" key="9">
    <source>
        <dbReference type="EMBL" id="UQC90477.1"/>
    </source>
</evidence>
<dbReference type="PANTHER" id="PTHR33048">
    <property type="entry name" value="PTH11-LIKE INTEGRAL MEMBRANE PROTEIN (AFU_ORTHOLOGUE AFUA_5G11245)"/>
    <property type="match status" value="1"/>
</dbReference>
<dbReference type="Pfam" id="PF20684">
    <property type="entry name" value="Fung_rhodopsin"/>
    <property type="match status" value="1"/>
</dbReference>
<evidence type="ECO:0000256" key="2">
    <source>
        <dbReference type="ARBA" id="ARBA00022692"/>
    </source>
</evidence>
<evidence type="ECO:0000256" key="7">
    <source>
        <dbReference type="SAM" id="Phobius"/>
    </source>
</evidence>
<dbReference type="GeneID" id="73349941"/>
<dbReference type="EMBL" id="CP019481">
    <property type="protein sequence ID" value="UQC90477.1"/>
    <property type="molecule type" value="Genomic_DNA"/>
</dbReference>
<dbReference type="KEGG" id="clup:CLUP02_16007"/>
<dbReference type="InterPro" id="IPR052337">
    <property type="entry name" value="SAT4-like"/>
</dbReference>
<feature type="transmembrane region" description="Helical" evidence="7">
    <location>
        <begin position="85"/>
        <end position="104"/>
    </location>
</feature>
<evidence type="ECO:0000256" key="6">
    <source>
        <dbReference type="SAM" id="MobiDB-lite"/>
    </source>
</evidence>
<sequence length="409" mass="46077">MKKELKQIRGWNLFVRIVCRDEFVASLSFLIFHLLFPWPSEDRQHLVILMAEFPITNGTTTVIKAPEGYLVDFEHPQQQKVLEHYLVFGILGSLAFLTLIQRFYTKFRLSDGPKIDDSMLLLTYRYLNPKETDSLKVCSIVMQSVQIWSISIGGLGHHAFEMSIQIYEKHMLSSYIVAPVFITCNGLTKTSLLTAYLNISPQRWYRNAILTAIAMVSAYTIIIASLLLFHCHPIRTNWDPYTSGTCLNSAVLYMAIAVSNIVSDVVLFIIPIPMVLRLQMRPAVKVGAVLMFGVGSITVTTSVVRMVYLQSLLSSNDIPWVAAPANVWSFVEVNLFIICGSMPTLRRFFRAMAPKLIASEGSRVKESTHASVSRGPRSRYSQFDVEMESLSSESGVLEESKQRQSKAGN</sequence>
<evidence type="ECO:0000256" key="3">
    <source>
        <dbReference type="ARBA" id="ARBA00022989"/>
    </source>
</evidence>
<protein>
    <recommendedName>
        <fullName evidence="8">Rhodopsin domain-containing protein</fullName>
    </recommendedName>
</protein>
<evidence type="ECO:0000256" key="1">
    <source>
        <dbReference type="ARBA" id="ARBA00004141"/>
    </source>
</evidence>
<feature type="transmembrane region" description="Helical" evidence="7">
    <location>
        <begin position="208"/>
        <end position="230"/>
    </location>
</feature>
<organism evidence="9 10">
    <name type="scientific">Colletotrichum lupini</name>
    <dbReference type="NCBI Taxonomy" id="145971"/>
    <lineage>
        <taxon>Eukaryota</taxon>
        <taxon>Fungi</taxon>
        <taxon>Dikarya</taxon>
        <taxon>Ascomycota</taxon>
        <taxon>Pezizomycotina</taxon>
        <taxon>Sordariomycetes</taxon>
        <taxon>Hypocreomycetidae</taxon>
        <taxon>Glomerellales</taxon>
        <taxon>Glomerellaceae</taxon>
        <taxon>Colletotrichum</taxon>
        <taxon>Colletotrichum acutatum species complex</taxon>
    </lineage>
</organism>
<feature type="region of interest" description="Disordered" evidence="6">
    <location>
        <begin position="389"/>
        <end position="409"/>
    </location>
</feature>
<keyword evidence="4 7" id="KW-0472">Membrane</keyword>
<dbReference type="RefSeq" id="XP_049152078.1">
    <property type="nucleotide sequence ID" value="XM_049294931.1"/>
</dbReference>
<gene>
    <name evidence="9" type="ORF">CLUP02_16007</name>
</gene>
<dbReference type="PANTHER" id="PTHR33048:SF124">
    <property type="entry name" value="INTEGRAL MEMBRANE PROTEIN"/>
    <property type="match status" value="1"/>
</dbReference>
<feature type="transmembrane region" description="Helical" evidence="7">
    <location>
        <begin position="250"/>
        <end position="276"/>
    </location>
</feature>
<dbReference type="GO" id="GO:0016020">
    <property type="term" value="C:membrane"/>
    <property type="evidence" value="ECO:0007669"/>
    <property type="project" value="UniProtKB-SubCell"/>
</dbReference>
<dbReference type="Proteomes" id="UP000830671">
    <property type="component" value="Chromosome 9"/>
</dbReference>
<evidence type="ECO:0000256" key="4">
    <source>
        <dbReference type="ARBA" id="ARBA00023136"/>
    </source>
</evidence>
<dbReference type="InterPro" id="IPR049326">
    <property type="entry name" value="Rhodopsin_dom_fungi"/>
</dbReference>